<protein>
    <recommendedName>
        <fullName evidence="4">Glycosyltransferase RgtA/B/C/D-like domain-containing protein</fullName>
    </recommendedName>
</protein>
<sequence length="431" mass="49801">MTTKHGTKRKVYDYTHRVQTLDSINYLKLHATFCLILLLDVALLCFMTSQTSIYIREAHDFFNKDSLPSYLANIGVSLMQHFFHNPLFNDYGMRLPFICLHILNCILMYSISLHILHKSSDSIVCVLLFMAIPGVSAQALVLSYMGILTLLCLLIVYFQVRYKRIAYELFIIAVFLDSGAAILCLALFFYALLKRKAYTMVFSMICFGVNMYQFAPIHGVPNSYFFDTLGLMSLVFTPVLFVYYVAATYSYTFKKSPLLLHLIPFVGFLFIMLFSTRQKIEIESFLPPLCVGIPFFMQKILFDLRSRLPQFRMRYKIRIYGLILFLLFGNIALFGNKITYYISDVQHNFAYSFYEAKDIAKELYKRNITHVNVPNSDLALRLNFYGINTDTKDNPPKYTLAANNKGSIIITYGNTKVAQYALIPYKTTHKK</sequence>
<feature type="transmembrane region" description="Helical" evidence="1">
    <location>
        <begin position="224"/>
        <end position="246"/>
    </location>
</feature>
<keyword evidence="1" id="KW-0812">Transmembrane</keyword>
<keyword evidence="1" id="KW-1133">Transmembrane helix</keyword>
<feature type="transmembrane region" description="Helical" evidence="1">
    <location>
        <begin position="197"/>
        <end position="215"/>
    </location>
</feature>
<evidence type="ECO:0008006" key="4">
    <source>
        <dbReference type="Google" id="ProtNLM"/>
    </source>
</evidence>
<evidence type="ECO:0000256" key="1">
    <source>
        <dbReference type="SAM" id="Phobius"/>
    </source>
</evidence>
<proteinExistence type="predicted"/>
<feature type="transmembrane region" description="Helical" evidence="1">
    <location>
        <begin position="136"/>
        <end position="157"/>
    </location>
</feature>
<feature type="transmembrane region" description="Helical" evidence="1">
    <location>
        <begin position="169"/>
        <end position="191"/>
    </location>
</feature>
<organism evidence="2 3">
    <name type="scientific">Helicobacter bilis</name>
    <dbReference type="NCBI Taxonomy" id="37372"/>
    <lineage>
        <taxon>Bacteria</taxon>
        <taxon>Pseudomonadati</taxon>
        <taxon>Campylobacterota</taxon>
        <taxon>Epsilonproteobacteria</taxon>
        <taxon>Campylobacterales</taxon>
        <taxon>Helicobacteraceae</taxon>
        <taxon>Helicobacter</taxon>
    </lineage>
</organism>
<evidence type="ECO:0000313" key="3">
    <source>
        <dbReference type="Proteomes" id="UP000188298"/>
    </source>
</evidence>
<dbReference type="AlphaFoldDB" id="A0A1Q2LI42"/>
<feature type="transmembrane region" description="Helical" evidence="1">
    <location>
        <begin position="33"/>
        <end position="55"/>
    </location>
</feature>
<feature type="transmembrane region" description="Helical" evidence="1">
    <location>
        <begin position="258"/>
        <end position="276"/>
    </location>
</feature>
<dbReference type="KEGG" id="hbl:XJ32_07945"/>
<gene>
    <name evidence="2" type="ORF">XJ32_07945</name>
</gene>
<dbReference type="EMBL" id="CP019645">
    <property type="protein sequence ID" value="AQQ60035.1"/>
    <property type="molecule type" value="Genomic_DNA"/>
</dbReference>
<evidence type="ECO:0000313" key="2">
    <source>
        <dbReference type="EMBL" id="AQQ60035.1"/>
    </source>
</evidence>
<dbReference type="Proteomes" id="UP000188298">
    <property type="component" value="Chromosome"/>
</dbReference>
<keyword evidence="1" id="KW-0472">Membrane</keyword>
<name>A0A1Q2LI42_9HELI</name>
<reference evidence="2 3" key="1">
    <citation type="submission" date="2017-02" db="EMBL/GenBank/DDBJ databases">
        <title>Whole genome sequencing of Helicobacter bilis strain AAQJH.</title>
        <authorList>
            <person name="Conlan S."/>
            <person name="Thomas P.J."/>
            <person name="Mullikin J."/>
            <person name="Palmore T.N."/>
            <person name="Frank K.M."/>
            <person name="Segre J.A."/>
        </authorList>
    </citation>
    <scope>NUCLEOTIDE SEQUENCE [LARGE SCALE GENOMIC DNA]</scope>
    <source>
        <strain evidence="2 3">AAQJH</strain>
    </source>
</reference>
<feature type="transmembrane region" description="Helical" evidence="1">
    <location>
        <begin position="317"/>
        <end position="335"/>
    </location>
</feature>
<feature type="transmembrane region" description="Helical" evidence="1">
    <location>
        <begin position="95"/>
        <end position="116"/>
    </location>
</feature>
<accession>A0A1Q2LI42</accession>
<dbReference type="RefSeq" id="WP_077388946.1">
    <property type="nucleotide sequence ID" value="NZ_CP019645.1"/>
</dbReference>